<feature type="domain" description="Pyrroline-5-carboxylate reductase dimerisation" evidence="5">
    <location>
        <begin position="161"/>
        <end position="262"/>
    </location>
</feature>
<dbReference type="InterPro" id="IPR029036">
    <property type="entry name" value="P5CR_dimer"/>
</dbReference>
<accession>A0A679FMS5</accession>
<dbReference type="RefSeq" id="WP_033018904.1">
    <property type="nucleotide sequence ID" value="NZ_AP022557.1"/>
</dbReference>
<dbReference type="GO" id="GO:0004735">
    <property type="term" value="F:pyrroline-5-carboxylate reductase activity"/>
    <property type="evidence" value="ECO:0007669"/>
    <property type="project" value="UniProtKB-UniRule"/>
</dbReference>
<keyword evidence="2" id="KW-0028">Amino-acid biosynthesis</keyword>
<dbReference type="Gene3D" id="3.40.50.720">
    <property type="entry name" value="NAD(P)-binding Rossmann-like Domain"/>
    <property type="match status" value="1"/>
</dbReference>
<protein>
    <recommendedName>
        <fullName evidence="2">Pyrroline-5-carboxylate reductase</fullName>
        <shortName evidence="2">P5C reductase</shortName>
        <shortName evidence="2">P5CR</shortName>
        <ecNumber evidence="2">1.5.1.2</ecNumber>
    </recommendedName>
    <alternativeName>
        <fullName evidence="2">PCA reductase</fullName>
    </alternativeName>
</protein>
<dbReference type="Gene3D" id="1.10.3730.10">
    <property type="entry name" value="ProC C-terminal domain-like"/>
    <property type="match status" value="1"/>
</dbReference>
<keyword evidence="2" id="KW-0641">Proline biosynthesis</keyword>
<dbReference type="EC" id="1.5.1.2" evidence="2"/>
<dbReference type="PANTHER" id="PTHR11645">
    <property type="entry name" value="PYRROLINE-5-CARBOXYLATE REDUCTASE"/>
    <property type="match status" value="1"/>
</dbReference>
<dbReference type="AlphaFoldDB" id="A0A679FMS5"/>
<dbReference type="NCBIfam" id="NF005814">
    <property type="entry name" value="PRK07680.1"/>
    <property type="match status" value="1"/>
</dbReference>
<evidence type="ECO:0000259" key="4">
    <source>
        <dbReference type="Pfam" id="PF03807"/>
    </source>
</evidence>
<dbReference type="SUPFAM" id="SSF51735">
    <property type="entry name" value="NAD(P)-binding Rossmann-fold domains"/>
    <property type="match status" value="1"/>
</dbReference>
<dbReference type="PIRSF" id="PIRSF000193">
    <property type="entry name" value="Pyrrol-5-carb_rd"/>
    <property type="match status" value="1"/>
</dbReference>
<dbReference type="InterPro" id="IPR036291">
    <property type="entry name" value="NAD(P)-bd_dom_sf"/>
</dbReference>
<dbReference type="PANTHER" id="PTHR11645:SF51">
    <property type="entry name" value="COME OPERON PROTEIN 4"/>
    <property type="match status" value="1"/>
</dbReference>
<feature type="binding site" evidence="3">
    <location>
        <begin position="6"/>
        <end position="11"/>
    </location>
    <ligand>
        <name>NADP(+)</name>
        <dbReference type="ChEBI" id="CHEBI:58349"/>
    </ligand>
</feature>
<comment type="subcellular location">
    <subcellularLocation>
        <location evidence="2">Cytoplasm</location>
    </subcellularLocation>
</comment>
<dbReference type="SUPFAM" id="SSF48179">
    <property type="entry name" value="6-phosphogluconate dehydrogenase C-terminal domain-like"/>
    <property type="match status" value="1"/>
</dbReference>
<gene>
    <name evidence="6" type="primary">proC_1</name>
    <name evidence="2" type="synonym">proC</name>
    <name evidence="6" type="ORF">GsuE55_03600</name>
</gene>
<dbReference type="EMBL" id="AP022557">
    <property type="protein sequence ID" value="BBW95527.1"/>
    <property type="molecule type" value="Genomic_DNA"/>
</dbReference>
<keyword evidence="2 3" id="KW-0521">NADP</keyword>
<dbReference type="InterPro" id="IPR000304">
    <property type="entry name" value="Pyrroline-COOH_reductase"/>
</dbReference>
<sequence>MNIGVIGTGNMGTILIEAFLDSGAVQADQLVITNRTLAKAFAIQRAHPGITVAADAAEVVQRCGIVMLCVKPFDIHPLLQQLAPHWTREHCLVSITSPISVEQLEAAVPCQVVRAIPSIANRALSGSILVTFGSRCSAACRQTIDALFRRIASPVSIDEAITRVASDIASCGPAFFSYLLRRFIEAAAAKTAISTEQATMLATDMIIGLGELLRRDLYTLQTLQEKVCVKGGITGEGIAVLERRLDGVFEEVLAKTHEKFREDVEKVRQQFSS</sequence>
<comment type="catalytic activity">
    <reaction evidence="2">
        <text>L-proline + NADP(+) = (S)-1-pyrroline-5-carboxylate + NADPH + 2 H(+)</text>
        <dbReference type="Rhea" id="RHEA:14109"/>
        <dbReference type="ChEBI" id="CHEBI:15378"/>
        <dbReference type="ChEBI" id="CHEBI:17388"/>
        <dbReference type="ChEBI" id="CHEBI:57783"/>
        <dbReference type="ChEBI" id="CHEBI:58349"/>
        <dbReference type="ChEBI" id="CHEBI:60039"/>
        <dbReference type="EC" id="1.5.1.2"/>
    </reaction>
</comment>
<comment type="catalytic activity">
    <reaction evidence="2">
        <text>L-proline + NAD(+) = (S)-1-pyrroline-5-carboxylate + NADH + 2 H(+)</text>
        <dbReference type="Rhea" id="RHEA:14105"/>
        <dbReference type="ChEBI" id="CHEBI:15378"/>
        <dbReference type="ChEBI" id="CHEBI:17388"/>
        <dbReference type="ChEBI" id="CHEBI:57540"/>
        <dbReference type="ChEBI" id="CHEBI:57945"/>
        <dbReference type="ChEBI" id="CHEBI:60039"/>
        <dbReference type="EC" id="1.5.1.2"/>
    </reaction>
</comment>
<keyword evidence="7" id="KW-1185">Reference proteome</keyword>
<feature type="domain" description="Pyrroline-5-carboxylate reductase catalytic N-terminal" evidence="4">
    <location>
        <begin position="3"/>
        <end position="97"/>
    </location>
</feature>
<evidence type="ECO:0000259" key="5">
    <source>
        <dbReference type="Pfam" id="PF14748"/>
    </source>
</evidence>
<keyword evidence="2" id="KW-0560">Oxidoreductase</keyword>
<dbReference type="GO" id="GO:0005737">
    <property type="term" value="C:cytoplasm"/>
    <property type="evidence" value="ECO:0007669"/>
    <property type="project" value="UniProtKB-SubCell"/>
</dbReference>
<evidence type="ECO:0000256" key="1">
    <source>
        <dbReference type="ARBA" id="ARBA00005525"/>
    </source>
</evidence>
<dbReference type="Proteomes" id="UP000501421">
    <property type="component" value="Chromosome"/>
</dbReference>
<dbReference type="HAMAP" id="MF_01925">
    <property type="entry name" value="P5C_reductase"/>
    <property type="match status" value="1"/>
</dbReference>
<comment type="function">
    <text evidence="2">Catalyzes the reduction of 1-pyrroline-5-carboxylate (PCA) to L-proline.</text>
</comment>
<evidence type="ECO:0000256" key="2">
    <source>
        <dbReference type="HAMAP-Rule" id="MF_01925"/>
    </source>
</evidence>
<dbReference type="Pfam" id="PF14748">
    <property type="entry name" value="P5CR_dimer"/>
    <property type="match status" value="1"/>
</dbReference>
<comment type="pathway">
    <text evidence="2">Amino-acid biosynthesis; L-proline biosynthesis; L-proline from L-glutamate 5-semialdehyde: step 1/1.</text>
</comment>
<keyword evidence="2" id="KW-0963">Cytoplasm</keyword>
<evidence type="ECO:0000313" key="7">
    <source>
        <dbReference type="Proteomes" id="UP000501421"/>
    </source>
</evidence>
<evidence type="ECO:0000313" key="6">
    <source>
        <dbReference type="EMBL" id="BBW95527.1"/>
    </source>
</evidence>
<dbReference type="InterPro" id="IPR028939">
    <property type="entry name" value="P5C_Rdtase_cat_N"/>
</dbReference>
<dbReference type="InterPro" id="IPR008927">
    <property type="entry name" value="6-PGluconate_DH-like_C_sf"/>
</dbReference>
<dbReference type="UniPathway" id="UPA00098">
    <property type="reaction ID" value="UER00361"/>
</dbReference>
<proteinExistence type="inferred from homology"/>
<evidence type="ECO:0000256" key="3">
    <source>
        <dbReference type="PIRSR" id="PIRSR000193-1"/>
    </source>
</evidence>
<dbReference type="InterPro" id="IPR053790">
    <property type="entry name" value="P5CR-like_CS"/>
</dbReference>
<dbReference type="PROSITE" id="PS00521">
    <property type="entry name" value="P5CR"/>
    <property type="match status" value="1"/>
</dbReference>
<dbReference type="GO" id="GO:0055129">
    <property type="term" value="P:L-proline biosynthetic process"/>
    <property type="evidence" value="ECO:0007669"/>
    <property type="project" value="UniProtKB-UniRule"/>
</dbReference>
<reference evidence="7" key="1">
    <citation type="journal article" date="2020" name="Microbiol. Resour. Announc.">
        <title>Complete Genome Sequence of Geobacillus sp. Strain E55-1, Isolated from Mine Geyser in Japan.</title>
        <authorList>
            <person name="Miyazaki K."/>
            <person name="Hase E."/>
            <person name="Tokito N."/>
        </authorList>
    </citation>
    <scope>NUCLEOTIDE SEQUENCE [LARGE SCALE GENOMIC DNA]</scope>
    <source>
        <strain evidence="7">E55-1</strain>
    </source>
</reference>
<organism evidence="6 7">
    <name type="scientific">Geobacillus subterraneus</name>
    <dbReference type="NCBI Taxonomy" id="129338"/>
    <lineage>
        <taxon>Bacteria</taxon>
        <taxon>Bacillati</taxon>
        <taxon>Bacillota</taxon>
        <taxon>Bacilli</taxon>
        <taxon>Bacillales</taxon>
        <taxon>Anoxybacillaceae</taxon>
        <taxon>Geobacillus</taxon>
    </lineage>
</organism>
<dbReference type="Pfam" id="PF03807">
    <property type="entry name" value="F420_oxidored"/>
    <property type="match status" value="1"/>
</dbReference>
<comment type="similarity">
    <text evidence="1 2">Belongs to the pyrroline-5-carboxylate reductase family.</text>
</comment>
<name>A0A679FMS5_9BACL</name>